<dbReference type="Gene3D" id="1.25.10.10">
    <property type="entry name" value="Leucine-rich Repeat Variant"/>
    <property type="match status" value="1"/>
</dbReference>
<feature type="region of interest" description="Disordered" evidence="6">
    <location>
        <begin position="371"/>
        <end position="404"/>
    </location>
</feature>
<dbReference type="GO" id="GO:0090307">
    <property type="term" value="P:mitotic spindle assembly"/>
    <property type="evidence" value="ECO:0007669"/>
    <property type="project" value="TreeGrafter"/>
</dbReference>
<evidence type="ECO:0000256" key="3">
    <source>
        <dbReference type="ARBA" id="ARBA00022618"/>
    </source>
</evidence>
<dbReference type="GO" id="GO:0008017">
    <property type="term" value="F:microtubule binding"/>
    <property type="evidence" value="ECO:0007669"/>
    <property type="project" value="TreeGrafter"/>
</dbReference>
<dbReference type="GO" id="GO:1990023">
    <property type="term" value="C:mitotic spindle midzone"/>
    <property type="evidence" value="ECO:0007669"/>
    <property type="project" value="TreeGrafter"/>
</dbReference>
<dbReference type="GO" id="GO:0005876">
    <property type="term" value="C:spindle microtubule"/>
    <property type="evidence" value="ECO:0007669"/>
    <property type="project" value="TreeGrafter"/>
</dbReference>
<keyword evidence="9" id="KW-1185">Reference proteome</keyword>
<evidence type="ECO:0000313" key="8">
    <source>
        <dbReference type="EMBL" id="OBZ77060.1"/>
    </source>
</evidence>
<dbReference type="GO" id="GO:0005881">
    <property type="term" value="C:cytoplasmic microtubule"/>
    <property type="evidence" value="ECO:0007669"/>
    <property type="project" value="TreeGrafter"/>
</dbReference>
<feature type="domain" description="CLASP N-terminal" evidence="7">
    <location>
        <begin position="3"/>
        <end position="128"/>
    </location>
</feature>
<evidence type="ECO:0000259" key="7">
    <source>
        <dbReference type="Pfam" id="PF12348"/>
    </source>
</evidence>
<feature type="region of interest" description="Disordered" evidence="6">
    <location>
        <begin position="168"/>
        <end position="227"/>
    </location>
</feature>
<dbReference type="PANTHER" id="PTHR21567:SF9">
    <property type="entry name" value="CLIP-ASSOCIATING PROTEIN"/>
    <property type="match status" value="1"/>
</dbReference>
<dbReference type="Proteomes" id="UP000092993">
    <property type="component" value="Unassembled WGS sequence"/>
</dbReference>
<dbReference type="OrthoDB" id="46159at2759"/>
<dbReference type="GO" id="GO:0051301">
    <property type="term" value="P:cell division"/>
    <property type="evidence" value="ECO:0007669"/>
    <property type="project" value="UniProtKB-KW"/>
</dbReference>
<evidence type="ECO:0000256" key="6">
    <source>
        <dbReference type="SAM" id="MobiDB-lite"/>
    </source>
</evidence>
<comment type="subcellular location">
    <subcellularLocation>
        <location evidence="1">Cytoplasm</location>
        <location evidence="1">Cytoskeleton</location>
        <location evidence="1">Spindle</location>
    </subcellularLocation>
</comment>
<feature type="region of interest" description="Disordered" evidence="6">
    <location>
        <begin position="453"/>
        <end position="479"/>
    </location>
</feature>
<comment type="caution">
    <text evidence="8">The sequence shown here is derived from an EMBL/GenBank/DDBJ whole genome shotgun (WGS) entry which is preliminary data.</text>
</comment>
<dbReference type="AlphaFoldDB" id="A0A1C7MJR0"/>
<dbReference type="InterPro" id="IPR024395">
    <property type="entry name" value="CLASP_N_dom"/>
</dbReference>
<dbReference type="EMBL" id="LUGG01000003">
    <property type="protein sequence ID" value="OBZ77060.1"/>
    <property type="molecule type" value="Genomic_DNA"/>
</dbReference>
<feature type="region of interest" description="Disordered" evidence="6">
    <location>
        <begin position="270"/>
        <end position="304"/>
    </location>
</feature>
<dbReference type="Pfam" id="PF12348">
    <property type="entry name" value="CLASP_N"/>
    <property type="match status" value="1"/>
</dbReference>
<proteinExistence type="inferred from homology"/>
<dbReference type="OMA" id="VHIRRTH"/>
<feature type="compositionally biased region" description="Low complexity" evidence="6">
    <location>
        <begin position="197"/>
        <end position="208"/>
    </location>
</feature>
<sequence length="811" mass="87304">MANLTKKITAQQSQATLTTILSHTSAQPRLIIPLLWNAAQDKAVQPRLYALGHVRSYLEVHALRAKHAIESAGGVEILEKIIKKTLGDPNAGVRDSARQCFWAFEAVWQEKAAVILHSLDSTSRKQLEKACPNPDVIASLPAPSPPKAKKSSVAAAIAASRAKAKAIATAPPSLRHQATSTSHAVRATSPPMRRAASPSLSTSNSTGSVRAASPVSRTTSSQPRARVVSVPVTTAASVSPFPYSLFSFPSTAVFSACHFGIFAPWQQLGFPQGPGDGPPASPPNSVTTIAGSPTPRPQRTGQPVAVPTYRESLSIAGLPHMAGSEDESLLLATNIPVPEDSDSDMDVDESVNLISFSTPYEVYPPVVPRTASQANSFSPRSSGSKPALSNSLSVAASSPPAGIPQPIVEDVLRARAEQAESAAERLLELVEPEEEDVHPPPIPASLLLRHNEGTPKLKPKVLSPPRTPPRLLRRPPAYNGKSTSLFDMVDSRQSASEWWGKRMSLMKSATSPHEGGTTDHVRTVQDCTAALKDDTADVPVLKKLALLCMQNPVYEPLSPISPAFAAPLTPSSLYGSVRSLPSNARKGAEELEYGLIVLWEMLENQAPLLEGREADIFNVLLQIRYYGQMTVMQATNFFRDTLTTRIEPVYGLTTLHASLRAFKDAPIPASTSMETRNGTYAFGLIALGKFFLRLPAEVLEEELPRLRTTLISALTDNSAQSSLAVREAATAATIAAQMVLRDEIHLFTLLDGLPDDKKNLLTYLFDKHSSHGSVGAVSSSGMDKLEREMRRIDNRLSTPLRPIPRPAFVST</sequence>
<dbReference type="PANTHER" id="PTHR21567">
    <property type="entry name" value="CLASP"/>
    <property type="match status" value="1"/>
</dbReference>
<dbReference type="InterPro" id="IPR011989">
    <property type="entry name" value="ARM-like"/>
</dbReference>
<feature type="compositionally biased region" description="Polar residues" evidence="6">
    <location>
        <begin position="371"/>
        <end position="384"/>
    </location>
</feature>
<evidence type="ECO:0000256" key="2">
    <source>
        <dbReference type="ARBA" id="ARBA00009549"/>
    </source>
</evidence>
<evidence type="ECO:0000256" key="1">
    <source>
        <dbReference type="ARBA" id="ARBA00004186"/>
    </source>
</evidence>
<dbReference type="STRING" id="5627.A0A1C7MJR0"/>
<accession>A0A1C7MJR0</accession>
<comment type="similarity">
    <text evidence="2">Belongs to the CLASP family.</text>
</comment>
<protein>
    <submittedName>
        <fullName evidence="8">Protein STU1</fullName>
    </submittedName>
</protein>
<keyword evidence="5" id="KW-0498">Mitosis</keyword>
<dbReference type="GO" id="GO:0005815">
    <property type="term" value="C:microtubule organizing center"/>
    <property type="evidence" value="ECO:0007669"/>
    <property type="project" value="TreeGrafter"/>
</dbReference>
<keyword evidence="3" id="KW-0132">Cell division</keyword>
<evidence type="ECO:0000313" key="9">
    <source>
        <dbReference type="Proteomes" id="UP000092993"/>
    </source>
</evidence>
<evidence type="ECO:0000256" key="5">
    <source>
        <dbReference type="ARBA" id="ARBA00022776"/>
    </source>
</evidence>
<feature type="compositionally biased region" description="Low complexity" evidence="6">
    <location>
        <begin position="386"/>
        <end position="400"/>
    </location>
</feature>
<reference evidence="8 9" key="1">
    <citation type="submission" date="2016-03" db="EMBL/GenBank/DDBJ databases">
        <title>Whole genome sequencing of Grifola frondosa 9006-11.</title>
        <authorList>
            <person name="Min B."/>
            <person name="Park H."/>
            <person name="Kim J.-G."/>
            <person name="Cho H."/>
            <person name="Oh Y.-L."/>
            <person name="Kong W.-S."/>
            <person name="Choi I.-G."/>
        </authorList>
    </citation>
    <scope>NUCLEOTIDE SEQUENCE [LARGE SCALE GENOMIC DNA]</scope>
    <source>
        <strain evidence="8 9">9006-11</strain>
    </source>
</reference>
<gene>
    <name evidence="8" type="primary">STU1_0</name>
    <name evidence="8" type="ORF">A0H81_03560</name>
</gene>
<evidence type="ECO:0000256" key="4">
    <source>
        <dbReference type="ARBA" id="ARBA00022701"/>
    </source>
</evidence>
<organism evidence="8 9">
    <name type="scientific">Grifola frondosa</name>
    <name type="common">Maitake</name>
    <name type="synonym">Polyporus frondosus</name>
    <dbReference type="NCBI Taxonomy" id="5627"/>
    <lineage>
        <taxon>Eukaryota</taxon>
        <taxon>Fungi</taxon>
        <taxon>Dikarya</taxon>
        <taxon>Basidiomycota</taxon>
        <taxon>Agaricomycotina</taxon>
        <taxon>Agaricomycetes</taxon>
        <taxon>Polyporales</taxon>
        <taxon>Grifolaceae</taxon>
        <taxon>Grifola</taxon>
    </lineage>
</organism>
<feature type="compositionally biased region" description="Polar residues" evidence="6">
    <location>
        <begin position="283"/>
        <end position="301"/>
    </location>
</feature>
<keyword evidence="4" id="KW-0493">Microtubule</keyword>
<name>A0A1C7MJR0_GRIFR</name>
<keyword evidence="5" id="KW-0131">Cell cycle</keyword>